<dbReference type="EMBL" id="CM055100">
    <property type="protein sequence ID" value="KAJ7544136.1"/>
    <property type="molecule type" value="Genomic_DNA"/>
</dbReference>
<reference evidence="2" key="1">
    <citation type="journal article" date="2024" name="Proc. Natl. Acad. Sci. U.S.A.">
        <title>Extraordinary preservation of gene collinearity over three hundred million years revealed in homosporous lycophytes.</title>
        <authorList>
            <person name="Li C."/>
            <person name="Wickell D."/>
            <person name="Kuo L.Y."/>
            <person name="Chen X."/>
            <person name="Nie B."/>
            <person name="Liao X."/>
            <person name="Peng D."/>
            <person name="Ji J."/>
            <person name="Jenkins J."/>
            <person name="Williams M."/>
            <person name="Shu S."/>
            <person name="Plott C."/>
            <person name="Barry K."/>
            <person name="Rajasekar S."/>
            <person name="Grimwood J."/>
            <person name="Han X."/>
            <person name="Sun S."/>
            <person name="Hou Z."/>
            <person name="He W."/>
            <person name="Dai G."/>
            <person name="Sun C."/>
            <person name="Schmutz J."/>
            <person name="Leebens-Mack J.H."/>
            <person name="Li F.W."/>
            <person name="Wang L."/>
        </authorList>
    </citation>
    <scope>NUCLEOTIDE SEQUENCE [LARGE SCALE GENOMIC DNA]</scope>
    <source>
        <strain evidence="2">cv. PW_Plant_1</strain>
    </source>
</reference>
<dbReference type="Proteomes" id="UP001162992">
    <property type="component" value="Chromosome 9"/>
</dbReference>
<comment type="caution">
    <text evidence="1">The sequence shown here is derived from an EMBL/GenBank/DDBJ whole genome shotgun (WGS) entry which is preliminary data.</text>
</comment>
<accession>A0ACC2CQ41</accession>
<organism evidence="1 2">
    <name type="scientific">Diphasiastrum complanatum</name>
    <name type="common">Issler's clubmoss</name>
    <name type="synonym">Lycopodium complanatum</name>
    <dbReference type="NCBI Taxonomy" id="34168"/>
    <lineage>
        <taxon>Eukaryota</taxon>
        <taxon>Viridiplantae</taxon>
        <taxon>Streptophyta</taxon>
        <taxon>Embryophyta</taxon>
        <taxon>Tracheophyta</taxon>
        <taxon>Lycopodiopsida</taxon>
        <taxon>Lycopodiales</taxon>
        <taxon>Lycopodiaceae</taxon>
        <taxon>Lycopodioideae</taxon>
        <taxon>Diphasiastrum</taxon>
    </lineage>
</organism>
<name>A0ACC2CQ41_DIPCM</name>
<proteinExistence type="predicted"/>
<keyword evidence="2" id="KW-1185">Reference proteome</keyword>
<gene>
    <name evidence="1" type="ORF">O6H91_09G065600</name>
</gene>
<sequence>MPAFPLGIVSVCAAFAVQGAGERMFRLFARSRLSHLLHVDPPRLPLLTSKSAMTKLLDIYRDEFFEPVETCRSEGREDQTIIADLDGTLLRGRSSFPYFLLVALEGGSLLRAIILTLISPLAWALYHFVSEAAGIQILIFFTFAGLRVRDIEAVARAVLPKFYSEDVHKESWRVFSSCGKRYIITANPRIMVEHFAKNILGAHKVLGTEIEVNVAGYATGFVRGPGVLVGLNKRNALKCEFGDYLPDVGLGDRITDYSFMSLCKEAYVVPSKEVAAVPRDKLVQPVVFHDGRLVQRPTPLVALLTFLWLPIGFALAVFRIGLAPSIPVEYVPLFYKLTGIRLIVKGIRPPKPRKGEPGVLFVCTHRTLIDPIVVSAASGRDVTALTYSISRVSEILSPIKTVPLSRDRERDAANIKALLNKGDLCICPEGTTCREPFLLRFSALFAELSDRIVPVATSINVGVFHGTTARGWKGMDPFFVFMNPFPTFEVTFLEQLPLELTVRGGKSAIEVANHIQRVLADTLGFKCTNYTRKDKYNMLVGSDGTVPFKKCRSQ</sequence>
<evidence type="ECO:0000313" key="1">
    <source>
        <dbReference type="EMBL" id="KAJ7544136.1"/>
    </source>
</evidence>
<evidence type="ECO:0000313" key="2">
    <source>
        <dbReference type="Proteomes" id="UP001162992"/>
    </source>
</evidence>
<protein>
    <submittedName>
        <fullName evidence="1">Uncharacterized protein</fullName>
    </submittedName>
</protein>